<feature type="non-terminal residue" evidence="1">
    <location>
        <position position="156"/>
    </location>
</feature>
<dbReference type="Proteomes" id="UP001328107">
    <property type="component" value="Unassembled WGS sequence"/>
</dbReference>
<name>A0AAN5CRC2_9BILA</name>
<sequence>MVCEPDLDSLDEETLKPLQVKYDGDEEWREMREMEVLESYREARIPSNTLFIRGDDGVTRTLGTLVSWNGRECPFAAFSEPVKREGRMESIEKTLVEQESRQQTATKVFIYGLDKCMEEMQKMKLEVKKSLEVLDDRYSQLVTILSAAVVREEPQD</sequence>
<dbReference type="EMBL" id="BTRK01000004">
    <property type="protein sequence ID" value="GMR49211.1"/>
    <property type="molecule type" value="Genomic_DNA"/>
</dbReference>
<dbReference type="AlphaFoldDB" id="A0AAN5CRC2"/>
<proteinExistence type="predicted"/>
<organism evidence="1 2">
    <name type="scientific">Pristionchus mayeri</name>
    <dbReference type="NCBI Taxonomy" id="1317129"/>
    <lineage>
        <taxon>Eukaryota</taxon>
        <taxon>Metazoa</taxon>
        <taxon>Ecdysozoa</taxon>
        <taxon>Nematoda</taxon>
        <taxon>Chromadorea</taxon>
        <taxon>Rhabditida</taxon>
        <taxon>Rhabditina</taxon>
        <taxon>Diplogasteromorpha</taxon>
        <taxon>Diplogasteroidea</taxon>
        <taxon>Neodiplogasteridae</taxon>
        <taxon>Pristionchus</taxon>
    </lineage>
</organism>
<reference evidence="2" key="1">
    <citation type="submission" date="2022-10" db="EMBL/GenBank/DDBJ databases">
        <title>Genome assembly of Pristionchus species.</title>
        <authorList>
            <person name="Yoshida K."/>
            <person name="Sommer R.J."/>
        </authorList>
    </citation>
    <scope>NUCLEOTIDE SEQUENCE [LARGE SCALE GENOMIC DNA]</scope>
    <source>
        <strain evidence="2">RS5460</strain>
    </source>
</reference>
<accession>A0AAN5CRC2</accession>
<gene>
    <name evidence="1" type="ORF">PMAYCL1PPCAC_19406</name>
</gene>
<keyword evidence="2" id="KW-1185">Reference proteome</keyword>
<protein>
    <submittedName>
        <fullName evidence="1">Uncharacterized protein</fullName>
    </submittedName>
</protein>
<evidence type="ECO:0000313" key="2">
    <source>
        <dbReference type="Proteomes" id="UP001328107"/>
    </source>
</evidence>
<evidence type="ECO:0000313" key="1">
    <source>
        <dbReference type="EMBL" id="GMR49211.1"/>
    </source>
</evidence>
<comment type="caution">
    <text evidence="1">The sequence shown here is derived from an EMBL/GenBank/DDBJ whole genome shotgun (WGS) entry which is preliminary data.</text>
</comment>